<dbReference type="OrthoDB" id="1057196at2"/>
<dbReference type="InterPro" id="IPR025049">
    <property type="entry name" value="Mfa-like_1"/>
</dbReference>
<feature type="chain" id="PRO_5010303657" evidence="1">
    <location>
        <begin position="24"/>
        <end position="754"/>
    </location>
</feature>
<feature type="signal peptide" evidence="1">
    <location>
        <begin position="1"/>
        <end position="23"/>
    </location>
</feature>
<dbReference type="CDD" id="cd13121">
    <property type="entry name" value="BF2867_like_C"/>
    <property type="match status" value="2"/>
</dbReference>
<dbReference type="Pfam" id="PF13149">
    <property type="entry name" value="Mfa_like_1"/>
    <property type="match status" value="2"/>
</dbReference>
<proteinExistence type="predicted"/>
<gene>
    <name evidence="2" type="ORF">SAMN05216462_0932</name>
</gene>
<dbReference type="RefSeq" id="WP_074760465.1">
    <property type="nucleotide sequence ID" value="NZ_FNRF01000002.1"/>
</dbReference>
<dbReference type="AlphaFoldDB" id="A0A1H3ZUL7"/>
<name>A0A1H3ZUL7_XYLRU</name>
<dbReference type="PROSITE" id="PS51257">
    <property type="entry name" value="PROKAR_LIPOPROTEIN"/>
    <property type="match status" value="1"/>
</dbReference>
<evidence type="ECO:0000313" key="2">
    <source>
        <dbReference type="EMBL" id="SEA27413.1"/>
    </source>
</evidence>
<dbReference type="EMBL" id="FNRF01000002">
    <property type="protein sequence ID" value="SEA27413.1"/>
    <property type="molecule type" value="Genomic_DNA"/>
</dbReference>
<dbReference type="Proteomes" id="UP000182257">
    <property type="component" value="Unassembled WGS sequence"/>
</dbReference>
<accession>A0A1H3ZUL7</accession>
<sequence length="754" mass="82079">MLKKANKYIALSAVCMLTISACSTDEGLSASNNQDKTPIELSAGVVGESPATQHAATRTTVTSGTGSAFSKTTSVYMVLKSENSADATADALYTRTIGYLQGGTTGSKNSIDFSSSFARYWEDSYSRNSQVSAYATCVPGYYLASSVNESLKDNPNGTSDSDIWSDGSSEFYNNEWSSSYGNTTLAWPLRSATADNQNTGDFVNSQDLCFSNNLSNLGTDSRLTFSTETKTFGKGELVFNHALTRVTFKIKKGDGFTTSDPFAFSNDNENIVILGVNTSGTFDFTAGGFSSLSTGDIKQFAVTDNRSTDGATYAYELNALLVPGSDLSSTTAGQIYFTIDNNLYQLSKSTLMTALDGKTLSDNTTSALDAENKMRPGVHYVFTMTVGKKKVSNFTASVVEWETVTAEETTPTNARITMTLMDNNAKITGEAEFALYRSTVTSSTIDDSYENYSWTTGYTPAKNKAQLVEHSEKTGVYAAQDAEKPNADWYWPDNKTFYHFRTVMPKATVVNEGDTNGNYISLAAGFNKKYIDSGTYTDVCWGAPFASTTSKLNYDYDVNGFDGKDAPTPHQLYKAIGPTAQTINMIMFHMMSDVTIKLTTTGDADPDKVDLTNAKMQLSNVYKEGNVLMGNGLVVPTETSKGTITNETGTNTYQVDWHYGFIPQSLANVVLTITTADNNQYFVTMNEVLAATVGSTIIANPYTQKNGKYVIDRWLPNYQYTYTFKLSKSGITQISASLADWENVEAGDDNVQIQ</sequence>
<evidence type="ECO:0000256" key="1">
    <source>
        <dbReference type="SAM" id="SignalP"/>
    </source>
</evidence>
<reference evidence="2 3" key="1">
    <citation type="submission" date="2016-10" db="EMBL/GenBank/DDBJ databases">
        <authorList>
            <person name="de Groot N.N."/>
        </authorList>
    </citation>
    <scope>NUCLEOTIDE SEQUENCE [LARGE SCALE GENOMIC DNA]</scope>
    <source>
        <strain evidence="2 3">D31d</strain>
    </source>
</reference>
<evidence type="ECO:0000313" key="3">
    <source>
        <dbReference type="Proteomes" id="UP000182257"/>
    </source>
</evidence>
<dbReference type="Gene3D" id="2.60.40.2630">
    <property type="match status" value="2"/>
</dbReference>
<organism evidence="2 3">
    <name type="scientific">Xylanibacter ruminicola</name>
    <name type="common">Prevotella ruminicola</name>
    <dbReference type="NCBI Taxonomy" id="839"/>
    <lineage>
        <taxon>Bacteria</taxon>
        <taxon>Pseudomonadati</taxon>
        <taxon>Bacteroidota</taxon>
        <taxon>Bacteroidia</taxon>
        <taxon>Bacteroidales</taxon>
        <taxon>Prevotellaceae</taxon>
        <taxon>Xylanibacter</taxon>
    </lineage>
</organism>
<protein>
    <submittedName>
        <fullName evidence="2">Fimbrillin-like</fullName>
    </submittedName>
</protein>
<keyword evidence="1" id="KW-0732">Signal</keyword>